<dbReference type="PANTHER" id="PTHR43080">
    <property type="entry name" value="CBS DOMAIN-CONTAINING PROTEIN CBSX3, MITOCHONDRIAL"/>
    <property type="match status" value="1"/>
</dbReference>
<dbReference type="EMBL" id="CP001390">
    <property type="protein sequence ID" value="ACM18512.1"/>
    <property type="molecule type" value="Genomic_DNA"/>
</dbReference>
<dbReference type="eggNOG" id="COG0517">
    <property type="taxonomic scope" value="Bacteria"/>
</dbReference>
<evidence type="ECO:0000313" key="4">
    <source>
        <dbReference type="EMBL" id="ACM18512.1"/>
    </source>
</evidence>
<dbReference type="HOGENOM" id="CLU_040681_9_1_7"/>
<gene>
    <name evidence="4" type="ordered locus">Geob_0138</name>
</gene>
<name>B9M8H7_GEODF</name>
<sequence>MIVRNWMQNDPLTIPSDMLASEAKRVLIDNNLNSLLVVDNGQLRGLVTRHNMMRMGHYVTRTQNPDEVSFFINRLRVRDIMVRNPATVNADDTMEHCLDYGKKLRVAQFPVMENGVVVGIISATEIFQLAAHLCRSLEAGTLGKAPRRQTSVQASQ</sequence>
<dbReference type="InterPro" id="IPR046342">
    <property type="entry name" value="CBS_dom_sf"/>
</dbReference>
<organism evidence="4 5">
    <name type="scientific">Geotalea daltonii (strain DSM 22248 / JCM 15807 / FRC-32)</name>
    <name type="common">Geobacter daltonii</name>
    <dbReference type="NCBI Taxonomy" id="316067"/>
    <lineage>
        <taxon>Bacteria</taxon>
        <taxon>Pseudomonadati</taxon>
        <taxon>Thermodesulfobacteriota</taxon>
        <taxon>Desulfuromonadia</taxon>
        <taxon>Geobacterales</taxon>
        <taxon>Geobacteraceae</taxon>
        <taxon>Geotalea</taxon>
    </lineage>
</organism>
<dbReference type="InterPro" id="IPR051257">
    <property type="entry name" value="Diverse_CBS-Domain"/>
</dbReference>
<dbReference type="Gene3D" id="3.10.580.10">
    <property type="entry name" value="CBS-domain"/>
    <property type="match status" value="1"/>
</dbReference>
<dbReference type="OrthoDB" id="9802114at2"/>
<dbReference type="PROSITE" id="PS51371">
    <property type="entry name" value="CBS"/>
    <property type="match status" value="2"/>
</dbReference>
<feature type="domain" description="CBS" evidence="3">
    <location>
        <begin position="7"/>
        <end position="67"/>
    </location>
</feature>
<protein>
    <submittedName>
        <fullName evidence="4">Phenylphosphate synthase, gamma subunit</fullName>
    </submittedName>
</protein>
<keyword evidence="1 2" id="KW-0129">CBS domain</keyword>
<dbReference type="RefSeq" id="WP_012645241.1">
    <property type="nucleotide sequence ID" value="NC_011979.1"/>
</dbReference>
<evidence type="ECO:0000259" key="3">
    <source>
        <dbReference type="PROSITE" id="PS51371"/>
    </source>
</evidence>
<dbReference type="STRING" id="316067.Geob_0138"/>
<dbReference type="SMART" id="SM00116">
    <property type="entry name" value="CBS"/>
    <property type="match status" value="2"/>
</dbReference>
<dbReference type="AlphaFoldDB" id="B9M8H7"/>
<dbReference type="KEGG" id="geo:Geob_0138"/>
<dbReference type="Pfam" id="PF00571">
    <property type="entry name" value="CBS"/>
    <property type="match status" value="2"/>
</dbReference>
<dbReference type="PANTHER" id="PTHR43080:SF2">
    <property type="entry name" value="CBS DOMAIN-CONTAINING PROTEIN"/>
    <property type="match status" value="1"/>
</dbReference>
<proteinExistence type="predicted"/>
<accession>B9M8H7</accession>
<evidence type="ECO:0000256" key="2">
    <source>
        <dbReference type="PROSITE-ProRule" id="PRU00703"/>
    </source>
</evidence>
<keyword evidence="5" id="KW-1185">Reference proteome</keyword>
<reference evidence="4 5" key="1">
    <citation type="submission" date="2009-01" db="EMBL/GenBank/DDBJ databases">
        <title>Complete sequence of Geobacter sp. FRC-32.</title>
        <authorList>
            <consortium name="US DOE Joint Genome Institute"/>
            <person name="Lucas S."/>
            <person name="Copeland A."/>
            <person name="Lapidus A."/>
            <person name="Glavina del Rio T."/>
            <person name="Dalin E."/>
            <person name="Tice H."/>
            <person name="Bruce D."/>
            <person name="Goodwin L."/>
            <person name="Pitluck S."/>
            <person name="Saunders E."/>
            <person name="Brettin T."/>
            <person name="Detter J.C."/>
            <person name="Han C."/>
            <person name="Larimer F."/>
            <person name="Land M."/>
            <person name="Hauser L."/>
            <person name="Kyrpides N."/>
            <person name="Ovchinnikova G."/>
            <person name="Kostka J."/>
            <person name="Richardson P."/>
        </authorList>
    </citation>
    <scope>NUCLEOTIDE SEQUENCE [LARGE SCALE GENOMIC DNA]</scope>
    <source>
        <strain evidence="5">DSM 22248 / JCM 15807 / FRC-32</strain>
    </source>
</reference>
<evidence type="ECO:0000256" key="1">
    <source>
        <dbReference type="ARBA" id="ARBA00023122"/>
    </source>
</evidence>
<dbReference type="InterPro" id="IPR000644">
    <property type="entry name" value="CBS_dom"/>
</dbReference>
<evidence type="ECO:0000313" key="5">
    <source>
        <dbReference type="Proteomes" id="UP000007721"/>
    </source>
</evidence>
<dbReference type="SUPFAM" id="SSF54631">
    <property type="entry name" value="CBS-domain pair"/>
    <property type="match status" value="1"/>
</dbReference>
<feature type="domain" description="CBS" evidence="3">
    <location>
        <begin position="81"/>
        <end position="137"/>
    </location>
</feature>
<dbReference type="Proteomes" id="UP000007721">
    <property type="component" value="Chromosome"/>
</dbReference>